<dbReference type="Pfam" id="PF07690">
    <property type="entry name" value="MFS_1"/>
    <property type="match status" value="1"/>
</dbReference>
<feature type="transmembrane region" description="Helical" evidence="10">
    <location>
        <begin position="447"/>
        <end position="471"/>
    </location>
</feature>
<gene>
    <name evidence="12" type="ORF">RMAR00112_LOCUS29903</name>
</gene>
<comment type="subcellular location">
    <subcellularLocation>
        <location evidence="1">Membrane</location>
        <topology evidence="1">Multi-pass membrane protein</topology>
    </subcellularLocation>
    <subcellularLocation>
        <location evidence="2">Plastid</location>
        <location evidence="2">Chloroplast</location>
    </subcellularLocation>
</comment>
<dbReference type="InterPro" id="IPR044777">
    <property type="entry name" value="SLC17A9-like"/>
</dbReference>
<evidence type="ECO:0000256" key="9">
    <source>
        <dbReference type="ARBA" id="ARBA00024362"/>
    </source>
</evidence>
<evidence type="ECO:0000256" key="4">
    <source>
        <dbReference type="ARBA" id="ARBA00022640"/>
    </source>
</evidence>
<dbReference type="InterPro" id="IPR036259">
    <property type="entry name" value="MFS_trans_sf"/>
</dbReference>
<evidence type="ECO:0000256" key="6">
    <source>
        <dbReference type="ARBA" id="ARBA00022946"/>
    </source>
</evidence>
<feature type="transmembrane region" description="Helical" evidence="10">
    <location>
        <begin position="190"/>
        <end position="210"/>
    </location>
</feature>
<keyword evidence="6" id="KW-0809">Transit peptide</keyword>
<comment type="similarity">
    <text evidence="9">Belongs to the major facilitator superfamily. Sodium/anion cotransporter (TC 2.A.1.14) family.</text>
</comment>
<keyword evidence="3" id="KW-0150">Chloroplast</keyword>
<feature type="transmembrane region" description="Helical" evidence="10">
    <location>
        <begin position="357"/>
        <end position="378"/>
    </location>
</feature>
<dbReference type="PANTHER" id="PTHR11662:SF399">
    <property type="entry name" value="FI19708P1-RELATED"/>
    <property type="match status" value="1"/>
</dbReference>
<dbReference type="EMBL" id="HBHW01038954">
    <property type="protein sequence ID" value="CAE0061834.1"/>
    <property type="molecule type" value="Transcribed_RNA"/>
</dbReference>
<feature type="transmembrane region" description="Helical" evidence="10">
    <location>
        <begin position="249"/>
        <end position="269"/>
    </location>
</feature>
<dbReference type="Gene3D" id="1.20.1250.20">
    <property type="entry name" value="MFS general substrate transporter like domains"/>
    <property type="match status" value="2"/>
</dbReference>
<evidence type="ECO:0000256" key="3">
    <source>
        <dbReference type="ARBA" id="ARBA00022528"/>
    </source>
</evidence>
<evidence type="ECO:0000256" key="10">
    <source>
        <dbReference type="SAM" id="Phobius"/>
    </source>
</evidence>
<dbReference type="FunFam" id="1.20.1250.20:FF:000086">
    <property type="entry name" value="ascorbate transporter, chloroplastic isoform X2"/>
    <property type="match status" value="1"/>
</dbReference>
<feature type="transmembrane region" description="Helical" evidence="10">
    <location>
        <begin position="91"/>
        <end position="109"/>
    </location>
</feature>
<dbReference type="SUPFAM" id="SSF103473">
    <property type="entry name" value="MFS general substrate transporter"/>
    <property type="match status" value="1"/>
</dbReference>
<feature type="transmembrane region" description="Helical" evidence="10">
    <location>
        <begin position="162"/>
        <end position="184"/>
    </location>
</feature>
<name>A0A7S3A508_9RHOD</name>
<evidence type="ECO:0000259" key="11">
    <source>
        <dbReference type="PROSITE" id="PS50850"/>
    </source>
</evidence>
<dbReference type="InterPro" id="IPR050382">
    <property type="entry name" value="MFS_Na/Anion_cotransporter"/>
</dbReference>
<evidence type="ECO:0000256" key="5">
    <source>
        <dbReference type="ARBA" id="ARBA00022692"/>
    </source>
</evidence>
<protein>
    <recommendedName>
        <fullName evidence="11">Major facilitator superfamily (MFS) profile domain-containing protein</fullName>
    </recommendedName>
</protein>
<feature type="transmembrane region" description="Helical" evidence="10">
    <location>
        <begin position="222"/>
        <end position="243"/>
    </location>
</feature>
<keyword evidence="4" id="KW-0934">Plastid</keyword>
<keyword evidence="7 10" id="KW-1133">Transmembrane helix</keyword>
<feature type="domain" description="Major facilitator superfamily (MFS) profile" evidence="11">
    <location>
        <begin position="93"/>
        <end position="505"/>
    </location>
</feature>
<keyword evidence="8 10" id="KW-0472">Membrane</keyword>
<dbReference type="GO" id="GO:0015291">
    <property type="term" value="F:secondary active transmembrane transporter activity"/>
    <property type="evidence" value="ECO:0007669"/>
    <property type="project" value="UniProtKB-ARBA"/>
</dbReference>
<evidence type="ECO:0000256" key="1">
    <source>
        <dbReference type="ARBA" id="ARBA00004141"/>
    </source>
</evidence>
<organism evidence="12">
    <name type="scientific">Rhodosorus marinus</name>
    <dbReference type="NCBI Taxonomy" id="101924"/>
    <lineage>
        <taxon>Eukaryota</taxon>
        <taxon>Rhodophyta</taxon>
        <taxon>Stylonematophyceae</taxon>
        <taxon>Stylonematales</taxon>
        <taxon>Stylonemataceae</taxon>
        <taxon>Rhodosorus</taxon>
    </lineage>
</organism>
<feature type="transmembrane region" description="Helical" evidence="10">
    <location>
        <begin position="413"/>
        <end position="435"/>
    </location>
</feature>
<dbReference type="InterPro" id="IPR011701">
    <property type="entry name" value="MFS"/>
</dbReference>
<dbReference type="InterPro" id="IPR020846">
    <property type="entry name" value="MFS_dom"/>
</dbReference>
<dbReference type="AlphaFoldDB" id="A0A7S3A508"/>
<feature type="transmembrane region" description="Helical" evidence="10">
    <location>
        <begin position="390"/>
        <end position="407"/>
    </location>
</feature>
<accession>A0A7S3A508</accession>
<evidence type="ECO:0000313" key="12">
    <source>
        <dbReference type="EMBL" id="CAE0061834.1"/>
    </source>
</evidence>
<proteinExistence type="inferred from homology"/>
<evidence type="ECO:0000256" key="2">
    <source>
        <dbReference type="ARBA" id="ARBA00004229"/>
    </source>
</evidence>
<sequence>MGMIGFQVAGIGNSTAARVRSGAGKCRTSPGFGRVPSRKWRRSVAYDQLNPDESNPFEREVQTNVTPFPEVEEQMEITKSLEKPSGLSERLGVVFLTFLSFIICNMDRINVSVAILPMREYYGWSQGTVGIIQSAFFWGYILTQIPGGYLADKYGGKKVLSFGVVAWSLMTFITPIAASASLPILLLARALLGIGEGVAMPAMNSIISTWIPPNERSRSLSLIYSGMYMGSVIGLLTCPFLIQSFGWPSVFYVFGLIGIGWYGMWQIFISPSPKESKTITESERKYILDRIPKKESKKLNKLSDIPWKKLFSSKHTWAIIVAHFCCTWGYFVFLTWLPTYFNLELGFDFGKSAFVSILPWLSMFIFANAGGFIADFLYANGLTLTKVRKLMQTIGFLGPAAFLGLTARTADPILGVLFMTLALGLGSFSQSGVYANHQDIGPEYSGILLGISNTFAALPGIIGVALTGFILEGTGSWDLVFGLAIGFYALGTVVYNAFGTGERVF</sequence>
<reference evidence="12" key="1">
    <citation type="submission" date="2021-01" db="EMBL/GenBank/DDBJ databases">
        <authorList>
            <person name="Corre E."/>
            <person name="Pelletier E."/>
            <person name="Niang G."/>
            <person name="Scheremetjew M."/>
            <person name="Finn R."/>
            <person name="Kale V."/>
            <person name="Holt S."/>
            <person name="Cochrane G."/>
            <person name="Meng A."/>
            <person name="Brown T."/>
            <person name="Cohen L."/>
        </authorList>
    </citation>
    <scope>NUCLEOTIDE SEQUENCE</scope>
    <source>
        <strain evidence="12">CCMP 769</strain>
    </source>
</reference>
<feature type="transmembrane region" description="Helical" evidence="10">
    <location>
        <begin position="477"/>
        <end position="498"/>
    </location>
</feature>
<dbReference type="GO" id="GO:0042170">
    <property type="term" value="C:plastid membrane"/>
    <property type="evidence" value="ECO:0007669"/>
    <property type="project" value="UniProtKB-ARBA"/>
</dbReference>
<dbReference type="CDD" id="cd17380">
    <property type="entry name" value="MFS_SLC17A9_like"/>
    <property type="match status" value="1"/>
</dbReference>
<dbReference type="FunFam" id="1.20.1250.20:FF:000058">
    <property type="entry name" value="ascorbate transporter, chloroplastic isoform X1"/>
    <property type="match status" value="1"/>
</dbReference>
<evidence type="ECO:0000256" key="7">
    <source>
        <dbReference type="ARBA" id="ARBA00022989"/>
    </source>
</evidence>
<dbReference type="PANTHER" id="PTHR11662">
    <property type="entry name" value="SOLUTE CARRIER FAMILY 17"/>
    <property type="match status" value="1"/>
</dbReference>
<feature type="transmembrane region" description="Helical" evidence="10">
    <location>
        <begin position="121"/>
        <end position="141"/>
    </location>
</feature>
<evidence type="ECO:0000256" key="8">
    <source>
        <dbReference type="ARBA" id="ARBA00023136"/>
    </source>
</evidence>
<keyword evidence="5 10" id="KW-0812">Transmembrane</keyword>
<feature type="transmembrane region" description="Helical" evidence="10">
    <location>
        <begin position="317"/>
        <end position="337"/>
    </location>
</feature>
<dbReference type="GO" id="GO:0009507">
    <property type="term" value="C:chloroplast"/>
    <property type="evidence" value="ECO:0007669"/>
    <property type="project" value="UniProtKB-SubCell"/>
</dbReference>
<dbReference type="PROSITE" id="PS50850">
    <property type="entry name" value="MFS"/>
    <property type="match status" value="1"/>
</dbReference>